<dbReference type="InterPro" id="IPR050245">
    <property type="entry name" value="PrsA_foldase"/>
</dbReference>
<name>A0A1I5K7U3_9PSED</name>
<evidence type="ECO:0000256" key="6">
    <source>
        <dbReference type="SAM" id="MobiDB-lite"/>
    </source>
</evidence>
<evidence type="ECO:0000256" key="5">
    <source>
        <dbReference type="PROSITE-ProRule" id="PRU00278"/>
    </source>
</evidence>
<dbReference type="EC" id="5.2.1.8" evidence="3"/>
<dbReference type="SUPFAM" id="SSF54534">
    <property type="entry name" value="FKBP-like"/>
    <property type="match status" value="1"/>
</dbReference>
<dbReference type="Proteomes" id="UP000198784">
    <property type="component" value="Unassembled WGS sequence"/>
</dbReference>
<protein>
    <recommendedName>
        <fullName evidence="3">peptidylprolyl isomerase</fullName>
        <ecNumber evidence="3">5.2.1.8</ecNumber>
    </recommendedName>
</protein>
<comment type="similarity">
    <text evidence="2">Belongs to the PpiC/parvulin rotamase family.</text>
</comment>
<gene>
    <name evidence="8" type="ORF">SAMN05216190_10158</name>
</gene>
<dbReference type="RefSeq" id="WP_090496638.1">
    <property type="nucleotide sequence ID" value="NZ_FOWX01000001.1"/>
</dbReference>
<dbReference type="Gene3D" id="3.10.50.40">
    <property type="match status" value="1"/>
</dbReference>
<dbReference type="OrthoDB" id="9769613at2"/>
<feature type="compositionally biased region" description="Gly residues" evidence="6">
    <location>
        <begin position="1"/>
        <end position="17"/>
    </location>
</feature>
<dbReference type="InterPro" id="IPR000297">
    <property type="entry name" value="PPIase_PpiC"/>
</dbReference>
<evidence type="ECO:0000259" key="7">
    <source>
        <dbReference type="PROSITE" id="PS50198"/>
    </source>
</evidence>
<accession>A0A1I5K7U3</accession>
<keyword evidence="9" id="KW-1185">Reference proteome</keyword>
<dbReference type="AlphaFoldDB" id="A0A1I5K7U3"/>
<evidence type="ECO:0000256" key="2">
    <source>
        <dbReference type="ARBA" id="ARBA00007656"/>
    </source>
</evidence>
<evidence type="ECO:0000256" key="3">
    <source>
        <dbReference type="ARBA" id="ARBA00013194"/>
    </source>
</evidence>
<dbReference type="PANTHER" id="PTHR47245:SF2">
    <property type="entry name" value="PEPTIDYL-PROLYL CIS-TRANS ISOMERASE HP_0175-RELATED"/>
    <property type="match status" value="1"/>
</dbReference>
<evidence type="ECO:0000313" key="9">
    <source>
        <dbReference type="Proteomes" id="UP000198784"/>
    </source>
</evidence>
<feature type="domain" description="PpiC" evidence="7">
    <location>
        <begin position="166"/>
        <end position="267"/>
    </location>
</feature>
<dbReference type="GO" id="GO:0003755">
    <property type="term" value="F:peptidyl-prolyl cis-trans isomerase activity"/>
    <property type="evidence" value="ECO:0007669"/>
    <property type="project" value="UniProtKB-KW"/>
</dbReference>
<dbReference type="STRING" id="289003.SAMN05216190_10158"/>
<sequence length="323" mass="34462">MGCGCGGGNAGQGGCGGQKPPVDLVVDAPGVQEVTPESQPTADEPEALAEEVESAPTLIASSEQEWPRITVNGVLIAPDAMAQELQYHPAGSREDAVFLAAQALVIRELLHQRIVELGVSVQAEPGESAEEAATRQLIALEVALPECDEQSCQRYYQSNQARYVTAPLLAARHILLECAPDDIEGRSLVREKAEQLLELLHVDGGRFAELALTHSACPSKAQAGALGQLSKGQTVPEFERQLFKLPAGLASQPIESRYGWHVVSVDQRIEGKALPYEVVADSIRALLQQGVWQKAVAQYLQTLIGAATIIGIQLQGADSPLLQ</sequence>
<evidence type="ECO:0000256" key="1">
    <source>
        <dbReference type="ARBA" id="ARBA00000971"/>
    </source>
</evidence>
<organism evidence="8 9">
    <name type="scientific">Pseudomonas borbori</name>
    <dbReference type="NCBI Taxonomy" id="289003"/>
    <lineage>
        <taxon>Bacteria</taxon>
        <taxon>Pseudomonadati</taxon>
        <taxon>Pseudomonadota</taxon>
        <taxon>Gammaproteobacteria</taxon>
        <taxon>Pseudomonadales</taxon>
        <taxon>Pseudomonadaceae</taxon>
        <taxon>Pseudomonas</taxon>
    </lineage>
</organism>
<dbReference type="Pfam" id="PF00639">
    <property type="entry name" value="Rotamase"/>
    <property type="match status" value="1"/>
</dbReference>
<dbReference type="PROSITE" id="PS50198">
    <property type="entry name" value="PPIC_PPIASE_2"/>
    <property type="match status" value="1"/>
</dbReference>
<keyword evidence="4 5" id="KW-0697">Rotamase</keyword>
<dbReference type="EMBL" id="FOWX01000001">
    <property type="protein sequence ID" value="SFO80691.1"/>
    <property type="molecule type" value="Genomic_DNA"/>
</dbReference>
<feature type="region of interest" description="Disordered" evidence="6">
    <location>
        <begin position="1"/>
        <end position="48"/>
    </location>
</feature>
<comment type="catalytic activity">
    <reaction evidence="1">
        <text>[protein]-peptidylproline (omega=180) = [protein]-peptidylproline (omega=0)</text>
        <dbReference type="Rhea" id="RHEA:16237"/>
        <dbReference type="Rhea" id="RHEA-COMP:10747"/>
        <dbReference type="Rhea" id="RHEA-COMP:10748"/>
        <dbReference type="ChEBI" id="CHEBI:83833"/>
        <dbReference type="ChEBI" id="CHEBI:83834"/>
        <dbReference type="EC" id="5.2.1.8"/>
    </reaction>
</comment>
<proteinExistence type="inferred from homology"/>
<dbReference type="PANTHER" id="PTHR47245">
    <property type="entry name" value="PEPTIDYLPROLYL ISOMERASE"/>
    <property type="match status" value="1"/>
</dbReference>
<reference evidence="9" key="1">
    <citation type="submission" date="2016-10" db="EMBL/GenBank/DDBJ databases">
        <authorList>
            <person name="Varghese N."/>
            <person name="Submissions S."/>
        </authorList>
    </citation>
    <scope>NUCLEOTIDE SEQUENCE [LARGE SCALE GENOMIC DNA]</scope>
    <source>
        <strain evidence="9">DSM 17834</strain>
    </source>
</reference>
<evidence type="ECO:0000256" key="4">
    <source>
        <dbReference type="ARBA" id="ARBA00023110"/>
    </source>
</evidence>
<keyword evidence="5 8" id="KW-0413">Isomerase</keyword>
<evidence type="ECO:0000313" key="8">
    <source>
        <dbReference type="EMBL" id="SFO80691.1"/>
    </source>
</evidence>
<dbReference type="InterPro" id="IPR046357">
    <property type="entry name" value="PPIase_dom_sf"/>
</dbReference>